<evidence type="ECO:0000256" key="3">
    <source>
        <dbReference type="SAM" id="MobiDB-lite"/>
    </source>
</evidence>
<proteinExistence type="predicted"/>
<keyword evidence="2" id="KW-0496">Mitochondrion</keyword>
<dbReference type="PANTHER" id="PTHR28133:SF1">
    <property type="entry name" value="REQUIRED FOR RESPIRATORY GROWTH PROTEIN 7, MITOCHONDRIAL"/>
    <property type="match status" value="1"/>
</dbReference>
<comment type="caution">
    <text evidence="4">The sequence shown here is derived from an EMBL/GenBank/DDBJ whole genome shotgun (WGS) entry which is preliminary data.</text>
</comment>
<feature type="compositionally biased region" description="Basic residues" evidence="3">
    <location>
        <begin position="394"/>
        <end position="408"/>
    </location>
</feature>
<dbReference type="PANTHER" id="PTHR28133">
    <property type="entry name" value="REQUIRED FOR RESPIRATORY GROWTH PROTEIN 7, MITOCHONDRIAL"/>
    <property type="match status" value="1"/>
</dbReference>
<evidence type="ECO:0000313" key="4">
    <source>
        <dbReference type="EMBL" id="KAF2870677.1"/>
    </source>
</evidence>
<dbReference type="GO" id="GO:0005739">
    <property type="term" value="C:mitochondrion"/>
    <property type="evidence" value="ECO:0007669"/>
    <property type="project" value="UniProtKB-SubCell"/>
</dbReference>
<organism evidence="4 5">
    <name type="scientific">Massariosphaeria phaeospora</name>
    <dbReference type="NCBI Taxonomy" id="100035"/>
    <lineage>
        <taxon>Eukaryota</taxon>
        <taxon>Fungi</taxon>
        <taxon>Dikarya</taxon>
        <taxon>Ascomycota</taxon>
        <taxon>Pezizomycotina</taxon>
        <taxon>Dothideomycetes</taxon>
        <taxon>Pleosporomycetidae</taxon>
        <taxon>Pleosporales</taxon>
        <taxon>Pleosporales incertae sedis</taxon>
        <taxon>Massariosphaeria</taxon>
    </lineage>
</organism>
<keyword evidence="5" id="KW-1185">Reference proteome</keyword>
<dbReference type="AlphaFoldDB" id="A0A7C8I4I9"/>
<evidence type="ECO:0000313" key="5">
    <source>
        <dbReference type="Proteomes" id="UP000481861"/>
    </source>
</evidence>
<protein>
    <recommendedName>
        <fullName evidence="6">Restriction endonuclease type IV Mrr domain-containing protein</fullName>
    </recommendedName>
</protein>
<reference evidence="4 5" key="1">
    <citation type="submission" date="2020-01" db="EMBL/GenBank/DDBJ databases">
        <authorList>
            <consortium name="DOE Joint Genome Institute"/>
            <person name="Haridas S."/>
            <person name="Albert R."/>
            <person name="Binder M."/>
            <person name="Bloem J."/>
            <person name="Labutti K."/>
            <person name="Salamov A."/>
            <person name="Andreopoulos B."/>
            <person name="Baker S.E."/>
            <person name="Barry K."/>
            <person name="Bills G."/>
            <person name="Bluhm B.H."/>
            <person name="Cannon C."/>
            <person name="Castanera R."/>
            <person name="Culley D.E."/>
            <person name="Daum C."/>
            <person name="Ezra D."/>
            <person name="Gonzalez J.B."/>
            <person name="Henrissat B."/>
            <person name="Kuo A."/>
            <person name="Liang C."/>
            <person name="Lipzen A."/>
            <person name="Lutzoni F."/>
            <person name="Magnuson J."/>
            <person name="Mondo S."/>
            <person name="Nolan M."/>
            <person name="Ohm R."/>
            <person name="Pangilinan J."/>
            <person name="Park H.-J.H."/>
            <person name="Ramirez L."/>
            <person name="Alfaro M."/>
            <person name="Sun H."/>
            <person name="Tritt A."/>
            <person name="Yoshinaga Y."/>
            <person name="Zwiers L.-H.L."/>
            <person name="Turgeon B.G."/>
            <person name="Goodwin S.B."/>
            <person name="Spatafora J.W."/>
            <person name="Crous P.W."/>
            <person name="Grigoriev I.V."/>
        </authorList>
    </citation>
    <scope>NUCLEOTIDE SEQUENCE [LARGE SCALE GENOMIC DNA]</scope>
    <source>
        <strain evidence="4 5">CBS 611.86</strain>
    </source>
</reference>
<dbReference type="OrthoDB" id="20734at2759"/>
<gene>
    <name evidence="4" type="ORF">BDV95DRAFT_65830</name>
</gene>
<evidence type="ECO:0000256" key="2">
    <source>
        <dbReference type="ARBA" id="ARBA00023128"/>
    </source>
</evidence>
<dbReference type="Pfam" id="PF10356">
    <property type="entry name" value="RRG7"/>
    <property type="match status" value="2"/>
</dbReference>
<evidence type="ECO:0008006" key="6">
    <source>
        <dbReference type="Google" id="ProtNLM"/>
    </source>
</evidence>
<name>A0A7C8I4I9_9PLEO</name>
<accession>A0A7C8I4I9</accession>
<feature type="region of interest" description="Disordered" evidence="3">
    <location>
        <begin position="299"/>
        <end position="408"/>
    </location>
</feature>
<dbReference type="EMBL" id="JAADJZ010000013">
    <property type="protein sequence ID" value="KAF2870677.1"/>
    <property type="molecule type" value="Genomic_DNA"/>
</dbReference>
<sequence>MSRNFVMRTLCRPSWPTQTSLLSRLPPQALVPRRILRTSTTTPAPVDVPKLIQSPGSAHHNSLPSFLRYSDRMKLTPRTPVFIGTHYEYTVALSLLRLGFSLLRTGGRSDGGIDLMGHWVLPPLREPLPVIVQCKARGERCCDPSHIRELEGSFQGVPAGWRNKDVLGLLVTTQRASKGILETLAMSRWPMGFMKVSASGTVVQLLWNRVASERGLEGVGVTVRHTPRVLLPVLEQYQGEEGNDWTLSDGRTRNLRKTKKYKGDKFKDAGTKKDIQLTWMGTPIFADRTELVEETMGLVGDLAPEEEEPVSTATRRKAGKSVKSTTTQSPKTTNPRTKAKKPAAKPAKTTIEMAAITTTTTTVMKRLGRPPDSKAKPSPSQLEPASQPEPAPRPRGRPKGSKNKVKPG</sequence>
<dbReference type="Proteomes" id="UP000481861">
    <property type="component" value="Unassembled WGS sequence"/>
</dbReference>
<feature type="compositionally biased region" description="Low complexity" evidence="3">
    <location>
        <begin position="344"/>
        <end position="362"/>
    </location>
</feature>
<evidence type="ECO:0000256" key="1">
    <source>
        <dbReference type="ARBA" id="ARBA00004173"/>
    </source>
</evidence>
<dbReference type="InterPro" id="IPR018828">
    <property type="entry name" value="RRG7"/>
</dbReference>
<comment type="subcellular location">
    <subcellularLocation>
        <location evidence="1">Mitochondrion</location>
    </subcellularLocation>
</comment>